<organism evidence="1 2">
    <name type="scientific">Acetobacter persici</name>
    <dbReference type="NCBI Taxonomy" id="1076596"/>
    <lineage>
        <taxon>Bacteria</taxon>
        <taxon>Pseudomonadati</taxon>
        <taxon>Pseudomonadota</taxon>
        <taxon>Alphaproteobacteria</taxon>
        <taxon>Acetobacterales</taxon>
        <taxon>Acetobacteraceae</taxon>
        <taxon>Acetobacter</taxon>
    </lineage>
</organism>
<sequence>MQADLGEARASVTRRSINESALWGDVFEIAAKSGILSFLKAEGVLSDKRPELVPWTGTSFGRVIEHFSEFYRRSLQESVDLGKSYLEHLTFIGWTTGYTVMREWWKKSGLRGRAGKLTLVGLWSPLEFPDRSEISKNVSAVEKATAYAEGRDRRVRDFLSAFSLSQEELKDPLILARKGMPAQADFMIILEEKRRPERAHLVCVEFSLLTPAVLKDFKKEDAHLEEVRSHVYSMSRRGVFSDLSAQIADVDISISEDIPRFMEAFTRSDKPLYKLMQASSYLSNMVDILPRYERINTTAIAMTNDGVEAISGVLDRRKSSSGTFSLMQALGKAYATKTTADAKFDTYLEDVYAALVRGVPRVLRKPLETFFSSTGAKKKSSAQIEEAVTDYLRPTQRFSVAEALKWLKASCVSAQGIPLQDYLHPDALKPSLEEASRDGGVTIRDLNSAVIESTINNAPAGRITAVGLLGHPGIGKTTSTIKSLRNLNRASGENSLFLYFSPRTVINESVTQDVTKRAGPNGEGEVDAISLNTSYRLIGAAADYAREKERDTKGRPSSAVAYSCSFTSSDTGHSPVPPDGETSCLYLTMSEADEAMKHTKNPGGLRGYDHAASVRSMTSDRQKSVMETLAQACRDVAVMNPEIPIISGTAAIQGMRRSSRQAQASVAKLASIFGKAPKGCSQDTPGARARIRQERINFAKSRPVIVVMIDELAGDGAGAPMAEALAECLYDALIRPFEGAKTASPFRVILLLADASLSSPEAFNSFLSSTGGDECEGRNPARVLLSPKTASVPFSIKNIGIRSLSSVAGIPFVTLVSADAYPASSLSLCYDLGLRVVDARQDPTLVTHKLIKKIFSESDILDSVSRIQRELSQTPENEQIIYYAQDRKHLAEIKAELVERKVLGVEDICSITSELSPEKKRRLTDPGYQGPGSRDSYRLFLMTSAGARGISLPLATTIMVKVPRFSIEAALMEIIQVIYRGRGGYVDSQGIFASGDDLARRLIFCIDDYVRTDDEGKVAELQWARQKIDVVTVLSILRGLS</sequence>
<gene>
    <name evidence="1" type="ORF">A0U91_16280</name>
</gene>
<dbReference type="Proteomes" id="UP000189055">
    <property type="component" value="Plasmid pAC1084_1"/>
</dbReference>
<keyword evidence="1" id="KW-0614">Plasmid</keyword>
<dbReference type="SMR" id="A0A1U9LJC4"/>
<evidence type="ECO:0008006" key="3">
    <source>
        <dbReference type="Google" id="ProtNLM"/>
    </source>
</evidence>
<geneLocation type="plasmid" evidence="2">
    <name>pac1084_1</name>
</geneLocation>
<reference evidence="1 2" key="1">
    <citation type="submission" date="2016-03" db="EMBL/GenBank/DDBJ databases">
        <title>Acetic acid bacteria sequencing.</title>
        <authorList>
            <person name="Brandt J."/>
            <person name="Jakob F."/>
            <person name="Vogel R.F."/>
        </authorList>
    </citation>
    <scope>NUCLEOTIDE SEQUENCE [LARGE SCALE GENOMIC DNA]</scope>
    <source>
        <strain evidence="1 2">TMW2.1084</strain>
        <plasmid evidence="2">pac1084_1</plasmid>
    </source>
</reference>
<dbReference type="AlphaFoldDB" id="A0A1U9LJC4"/>
<dbReference type="SUPFAM" id="SSF52540">
    <property type="entry name" value="P-loop containing nucleoside triphosphate hydrolases"/>
    <property type="match status" value="1"/>
</dbReference>
<dbReference type="KEGG" id="aper:A0U91_16280"/>
<name>A0A1U9LJC4_9PROT</name>
<protein>
    <recommendedName>
        <fullName evidence="3">Helicase C-terminal domain-containing protein</fullName>
    </recommendedName>
</protein>
<evidence type="ECO:0000313" key="1">
    <source>
        <dbReference type="EMBL" id="AQT06564.1"/>
    </source>
</evidence>
<accession>A0A1U9LJC4</accession>
<evidence type="ECO:0000313" key="2">
    <source>
        <dbReference type="Proteomes" id="UP000189055"/>
    </source>
</evidence>
<dbReference type="InterPro" id="IPR027417">
    <property type="entry name" value="P-loop_NTPase"/>
</dbReference>
<proteinExistence type="predicted"/>
<dbReference type="EMBL" id="CP014688">
    <property type="protein sequence ID" value="AQT06564.1"/>
    <property type="molecule type" value="Genomic_DNA"/>
</dbReference>